<keyword evidence="1" id="KW-1133">Transmembrane helix</keyword>
<comment type="caution">
    <text evidence="3">The sequence shown here is derived from an EMBL/GenBank/DDBJ whole genome shotgun (WGS) entry which is preliminary data.</text>
</comment>
<dbReference type="InterPro" id="IPR000523">
    <property type="entry name" value="Mg_chelatse_chII-like_cat_dom"/>
</dbReference>
<feature type="domain" description="Magnesium chelatase ChlI-like catalytic" evidence="2">
    <location>
        <begin position="46"/>
        <end position="86"/>
    </location>
</feature>
<organism evidence="3 4">
    <name type="scientific">Helicobacter muridarum</name>
    <dbReference type="NCBI Taxonomy" id="216"/>
    <lineage>
        <taxon>Bacteria</taxon>
        <taxon>Pseudomonadati</taxon>
        <taxon>Campylobacterota</taxon>
        <taxon>Epsilonproteobacteria</taxon>
        <taxon>Campylobacterales</taxon>
        <taxon>Helicobacteraceae</taxon>
        <taxon>Helicobacter</taxon>
    </lineage>
</organism>
<dbReference type="AlphaFoldDB" id="A0A4U8TEN7"/>
<evidence type="ECO:0000256" key="1">
    <source>
        <dbReference type="SAM" id="Phobius"/>
    </source>
</evidence>
<feature type="transmembrane region" description="Helical" evidence="1">
    <location>
        <begin position="12"/>
        <end position="29"/>
    </location>
</feature>
<sequence>MLKRVSPLGEGGFLKICLVLKTFFFFKNFRKENYKIYIVFIGDGVSHIILLEGGLGCGKSLIEKYIKYILPPLTLKEMIESVKLQAL</sequence>
<dbReference type="Proteomes" id="UP000029922">
    <property type="component" value="Unassembled WGS sequence"/>
</dbReference>
<accession>A0A4U8TEN7</accession>
<dbReference type="GO" id="GO:0005524">
    <property type="term" value="F:ATP binding"/>
    <property type="evidence" value="ECO:0007669"/>
    <property type="project" value="InterPro"/>
</dbReference>
<dbReference type="EMBL" id="JRPD02000028">
    <property type="protein sequence ID" value="TLD98516.1"/>
    <property type="molecule type" value="Genomic_DNA"/>
</dbReference>
<keyword evidence="1" id="KW-0812">Transmembrane</keyword>
<dbReference type="Pfam" id="PF01078">
    <property type="entry name" value="Mg_chelatase"/>
    <property type="match status" value="1"/>
</dbReference>
<keyword evidence="1" id="KW-0472">Membrane</keyword>
<proteinExistence type="predicted"/>
<evidence type="ECO:0000313" key="3">
    <source>
        <dbReference type="EMBL" id="TLD98516.1"/>
    </source>
</evidence>
<reference evidence="3 4" key="1">
    <citation type="journal article" date="2014" name="Genome Announc.">
        <title>Draft genome sequences of eight enterohepatic helicobacter species isolated from both laboratory and wild rodents.</title>
        <authorList>
            <person name="Sheh A."/>
            <person name="Shen Z."/>
            <person name="Fox J.G."/>
        </authorList>
    </citation>
    <scope>NUCLEOTIDE SEQUENCE [LARGE SCALE GENOMIC DNA]</scope>
    <source>
        <strain evidence="3 4">ST1</strain>
    </source>
</reference>
<protein>
    <recommendedName>
        <fullName evidence="2">Magnesium chelatase ChlI-like catalytic domain-containing protein</fullName>
    </recommendedName>
</protein>
<feature type="non-terminal residue" evidence="3">
    <location>
        <position position="87"/>
    </location>
</feature>
<gene>
    <name evidence="3" type="ORF">LS73_008805</name>
</gene>
<name>A0A4U8TEN7_9HELI</name>
<evidence type="ECO:0000313" key="4">
    <source>
        <dbReference type="Proteomes" id="UP000029922"/>
    </source>
</evidence>
<evidence type="ECO:0000259" key="2">
    <source>
        <dbReference type="Pfam" id="PF01078"/>
    </source>
</evidence>